<evidence type="ECO:0000313" key="2">
    <source>
        <dbReference type="EMBL" id="OGG50898.1"/>
    </source>
</evidence>
<evidence type="ECO:0000256" key="1">
    <source>
        <dbReference type="SAM" id="Phobius"/>
    </source>
</evidence>
<dbReference type="Proteomes" id="UP000176445">
    <property type="component" value="Unassembled WGS sequence"/>
</dbReference>
<keyword evidence="1" id="KW-0472">Membrane</keyword>
<feature type="transmembrane region" description="Helical" evidence="1">
    <location>
        <begin position="12"/>
        <end position="31"/>
    </location>
</feature>
<protein>
    <submittedName>
        <fullName evidence="2">Uncharacterized protein</fullName>
    </submittedName>
</protein>
<gene>
    <name evidence="2" type="ORF">A2704_05945</name>
</gene>
<reference evidence="2 3" key="1">
    <citation type="journal article" date="2016" name="Nat. Commun.">
        <title>Thousands of microbial genomes shed light on interconnected biogeochemical processes in an aquifer system.</title>
        <authorList>
            <person name="Anantharaman K."/>
            <person name="Brown C.T."/>
            <person name="Hug L.A."/>
            <person name="Sharon I."/>
            <person name="Castelle C.J."/>
            <person name="Probst A.J."/>
            <person name="Thomas B.C."/>
            <person name="Singh A."/>
            <person name="Wilkins M.J."/>
            <person name="Karaoz U."/>
            <person name="Brodie E.L."/>
            <person name="Williams K.H."/>
            <person name="Hubbard S.S."/>
            <person name="Banfield J.F."/>
        </authorList>
    </citation>
    <scope>NUCLEOTIDE SEQUENCE [LARGE SCALE GENOMIC DNA]</scope>
</reference>
<name>A0A1F6CP23_9BACT</name>
<accession>A0A1F6CP23</accession>
<keyword evidence="1" id="KW-0812">Transmembrane</keyword>
<dbReference type="AlphaFoldDB" id="A0A1F6CP23"/>
<keyword evidence="1" id="KW-1133">Transmembrane helix</keyword>
<feature type="transmembrane region" description="Helical" evidence="1">
    <location>
        <begin position="38"/>
        <end position="60"/>
    </location>
</feature>
<organism evidence="2 3">
    <name type="scientific">Candidatus Kaiserbacteria bacterium RIFCSPHIGHO2_01_FULL_54_36b</name>
    <dbReference type="NCBI Taxonomy" id="1798483"/>
    <lineage>
        <taxon>Bacteria</taxon>
        <taxon>Candidatus Kaiseribacteriota</taxon>
    </lineage>
</organism>
<comment type="caution">
    <text evidence="2">The sequence shown here is derived from an EMBL/GenBank/DDBJ whole genome shotgun (WGS) entry which is preliminary data.</text>
</comment>
<sequence length="102" mass="10881">MERRGSVDRQAAIFWLNNLAASLTIAFAIVERVGPSDAVIAVEIATYLAVVQVLVAIYIISDVLSNVFVIPGVLGKIGYVAKYLAPWLLAFGVSAIIANVYG</sequence>
<dbReference type="EMBL" id="MFKW01000042">
    <property type="protein sequence ID" value="OGG50898.1"/>
    <property type="molecule type" value="Genomic_DNA"/>
</dbReference>
<evidence type="ECO:0000313" key="3">
    <source>
        <dbReference type="Proteomes" id="UP000176445"/>
    </source>
</evidence>
<feature type="transmembrane region" description="Helical" evidence="1">
    <location>
        <begin position="80"/>
        <end position="101"/>
    </location>
</feature>
<proteinExistence type="predicted"/>